<dbReference type="PROSITE" id="PS51318">
    <property type="entry name" value="TAT"/>
    <property type="match status" value="1"/>
</dbReference>
<dbReference type="Pfam" id="PF04389">
    <property type="entry name" value="Peptidase_M28"/>
    <property type="match status" value="1"/>
</dbReference>
<dbReference type="InterPro" id="IPR007484">
    <property type="entry name" value="Peptidase_M28"/>
</dbReference>
<dbReference type="Proteomes" id="UP000637578">
    <property type="component" value="Unassembled WGS sequence"/>
</dbReference>
<dbReference type="PANTHER" id="PTHR12147:SF26">
    <property type="entry name" value="PEPTIDASE M28 DOMAIN-CONTAINING PROTEIN"/>
    <property type="match status" value="1"/>
</dbReference>
<sequence length="327" mass="34630">MTVGRRRGVMVALALVGAAIAVVPPTAVAAPPEAVVDRVDASAERLRGDLTALQAIADRNGGNRATGTPGFAESVDYVRQTLESLGIGTQEHEFKAQNGHKGRNLLADIPGRDPEHAVMLGAHLDSVPTGPGIGDNGTGVAVLLEIARQVKANGLADRTLRLAFWDDEEAGAVGSRQWVAEHTAELPRLTAYLNVDMLALRDGTTQVFDADRSSWSSLPADLAEELARSQPKPAQGSERIERLLSDALRAAGRPVVEDQVLFLSSDSNSFVADVPTGGLVSAPGITPEGVLGECYHQACDRTSYVNEEELRVSTAVLSTVTRQLLMT</sequence>
<organism evidence="3 4">
    <name type="scientific">Longimycelium tulufanense</name>
    <dbReference type="NCBI Taxonomy" id="907463"/>
    <lineage>
        <taxon>Bacteria</taxon>
        <taxon>Bacillati</taxon>
        <taxon>Actinomycetota</taxon>
        <taxon>Actinomycetes</taxon>
        <taxon>Pseudonocardiales</taxon>
        <taxon>Pseudonocardiaceae</taxon>
        <taxon>Longimycelium</taxon>
    </lineage>
</organism>
<keyword evidence="1" id="KW-0732">Signal</keyword>
<evidence type="ECO:0000313" key="3">
    <source>
        <dbReference type="EMBL" id="GGM60632.1"/>
    </source>
</evidence>
<evidence type="ECO:0000256" key="1">
    <source>
        <dbReference type="SAM" id="SignalP"/>
    </source>
</evidence>
<dbReference type="AlphaFoldDB" id="A0A8J3FWK9"/>
<feature type="domain" description="Peptidase M28" evidence="2">
    <location>
        <begin position="104"/>
        <end position="318"/>
    </location>
</feature>
<feature type="chain" id="PRO_5035266824" evidence="1">
    <location>
        <begin position="30"/>
        <end position="327"/>
    </location>
</feature>
<dbReference type="PANTHER" id="PTHR12147">
    <property type="entry name" value="METALLOPEPTIDASE M28 FAMILY MEMBER"/>
    <property type="match status" value="1"/>
</dbReference>
<evidence type="ECO:0000313" key="4">
    <source>
        <dbReference type="Proteomes" id="UP000637578"/>
    </source>
</evidence>
<name>A0A8J3FWK9_9PSEU</name>
<dbReference type="EMBL" id="BMMK01000015">
    <property type="protein sequence ID" value="GGM60632.1"/>
    <property type="molecule type" value="Genomic_DNA"/>
</dbReference>
<dbReference type="GO" id="GO:0006508">
    <property type="term" value="P:proteolysis"/>
    <property type="evidence" value="ECO:0007669"/>
    <property type="project" value="InterPro"/>
</dbReference>
<gene>
    <name evidence="3" type="ORF">GCM10012275_34610</name>
</gene>
<dbReference type="RefSeq" id="WP_189058875.1">
    <property type="nucleotide sequence ID" value="NZ_BMMK01000015.1"/>
</dbReference>
<proteinExistence type="predicted"/>
<accession>A0A8J3FWK9</accession>
<keyword evidence="3" id="KW-0645">Protease</keyword>
<keyword evidence="3" id="KW-0031">Aminopeptidase</keyword>
<dbReference type="Gene3D" id="3.40.630.10">
    <property type="entry name" value="Zn peptidases"/>
    <property type="match status" value="1"/>
</dbReference>
<dbReference type="GO" id="GO:0004177">
    <property type="term" value="F:aminopeptidase activity"/>
    <property type="evidence" value="ECO:0007669"/>
    <property type="project" value="UniProtKB-KW"/>
</dbReference>
<evidence type="ECO:0000259" key="2">
    <source>
        <dbReference type="Pfam" id="PF04389"/>
    </source>
</evidence>
<reference evidence="3" key="2">
    <citation type="submission" date="2020-09" db="EMBL/GenBank/DDBJ databases">
        <authorList>
            <person name="Sun Q."/>
            <person name="Zhou Y."/>
        </authorList>
    </citation>
    <scope>NUCLEOTIDE SEQUENCE</scope>
    <source>
        <strain evidence="3">CGMCC 4.5737</strain>
    </source>
</reference>
<comment type="caution">
    <text evidence="3">The sequence shown here is derived from an EMBL/GenBank/DDBJ whole genome shotgun (WGS) entry which is preliminary data.</text>
</comment>
<keyword evidence="4" id="KW-1185">Reference proteome</keyword>
<dbReference type="InterPro" id="IPR006311">
    <property type="entry name" value="TAT_signal"/>
</dbReference>
<reference evidence="3" key="1">
    <citation type="journal article" date="2014" name="Int. J. Syst. Evol. Microbiol.">
        <title>Complete genome sequence of Corynebacterium casei LMG S-19264T (=DSM 44701T), isolated from a smear-ripened cheese.</title>
        <authorList>
            <consortium name="US DOE Joint Genome Institute (JGI-PGF)"/>
            <person name="Walter F."/>
            <person name="Albersmeier A."/>
            <person name="Kalinowski J."/>
            <person name="Ruckert C."/>
        </authorList>
    </citation>
    <scope>NUCLEOTIDE SEQUENCE</scope>
    <source>
        <strain evidence="3">CGMCC 4.5737</strain>
    </source>
</reference>
<feature type="signal peptide" evidence="1">
    <location>
        <begin position="1"/>
        <end position="29"/>
    </location>
</feature>
<protein>
    <submittedName>
        <fullName evidence="3">Aminopeptidase</fullName>
    </submittedName>
</protein>
<dbReference type="InterPro" id="IPR045175">
    <property type="entry name" value="M28_fam"/>
</dbReference>
<keyword evidence="3" id="KW-0378">Hydrolase</keyword>
<dbReference type="GO" id="GO:0008235">
    <property type="term" value="F:metalloexopeptidase activity"/>
    <property type="evidence" value="ECO:0007669"/>
    <property type="project" value="InterPro"/>
</dbReference>
<dbReference type="SUPFAM" id="SSF53187">
    <property type="entry name" value="Zn-dependent exopeptidases"/>
    <property type="match status" value="1"/>
</dbReference>